<feature type="domain" description="DUF7915" evidence="3">
    <location>
        <begin position="158"/>
        <end position="296"/>
    </location>
</feature>
<name>A0ABM4X3D4_COFAR</name>
<sequence>MSDVAPIEEAVSALLDCLVDPLLPSKLYGKDPPSLDNQQSVSRQMHAVGLLYNYYYRKQDPELCFLEFVPFCKLALTLKPTLMPHMKFTLQTDPVGLNDLENQLSVTEKAVMDACNISLSLDALKDIPSIEGWPISKVSVLLVDSEKENCVLLFGSVTNGVWSVIEKSVDDFNIDLENTSEGKRISQTMTGEQLTESYFEQLASIAVKEATGINHSDLMVLERHVVYSLSKEKTAAYFYIMQCTSGGDIQIPIKDTIESLQGPLFEWMSHSWMTTTVVEHYNVLPYAMILSSWYSREFPSISLQRSNVSSIPKIEENFGEKFSEREQVTSNGLQNISVEQGNIEINSYLMLENPCYAEVNIEGQCNDGNCNSAKHLVNEKAVTEKSKTMDEDAQETEQSDKSWDITHPTLKQLENLVNEKAVTEKSKTMDEDAQETEQSDKSWDITHPTLKQLENLVNEKAVTEKSKMMDEDAQETEQSDKSWDITHPTLKQLENLVNEKAVTEKSKTMDEDAQETEQSDKSWDITHPTLKQLENCIDANCSGKDTISAENSKRADKEVQEAEKLDGNCKNAQFRGNATVATDKFKMETEEAQELEQSDKFLDINHTTVKELENCSGEDTAGTDNSKRAETEVKETGSLDALSDISHSTVKESENCVRIDCMGEENSGSDNAKRVENKVEGPKNSDTGKLTHSTVEGLRDSIGGNSIGKHTIDAYNSKEIKKVIKDTEKLDKSLDTMNNEDSEDSKQGPTNELQISCFLPRKRQQTDDGGVIMRFTKNGDKNKSADSPMRVYHHQKRKIPVKSGACASVGGGVNVESAGSPKSNRFNSREGKDSGTGINWTLPYNLNWTQGEDYAPVCLEPNARSVETQQATLVTKDVALAQTALGHLFSKRAKMCHQARLMHDEIAACDQNIQKILEGNEDALALMLDAIMDGCNDACFKDKYQHESYQHGGHRRLNQLRTTKRISDAIFNLRSPTQDLNGICGVNGWMVNYSVSAPDGGYLAKVTVGGMDFDSSCFSELLSTPEEATDSAAALMIAQLRAMAGHT</sequence>
<dbReference type="RefSeq" id="XP_071938536.1">
    <property type="nucleotide sequence ID" value="XM_072082435.1"/>
</dbReference>
<dbReference type="PANTHER" id="PTHR33913:SF1">
    <property type="entry name" value="DRBM DOMAIN-CONTAINING PROTEIN"/>
    <property type="match status" value="1"/>
</dbReference>
<feature type="compositionally biased region" description="Basic and acidic residues" evidence="1">
    <location>
        <begin position="625"/>
        <end position="635"/>
    </location>
</feature>
<keyword evidence="4" id="KW-1185">Reference proteome</keyword>
<proteinExistence type="predicted"/>
<dbReference type="GeneID" id="113736602"/>
<feature type="region of interest" description="Disordered" evidence="1">
    <location>
        <begin position="614"/>
        <end position="635"/>
    </location>
</feature>
<protein>
    <submittedName>
        <fullName evidence="5">Uncharacterized protein isoform X1</fullName>
    </submittedName>
</protein>
<dbReference type="Pfam" id="PF25500">
    <property type="entry name" value="DUF7913"/>
    <property type="match status" value="1"/>
</dbReference>
<evidence type="ECO:0000313" key="5">
    <source>
        <dbReference type="RefSeq" id="XP_071938536.1"/>
    </source>
</evidence>
<dbReference type="InterPro" id="IPR057235">
    <property type="entry name" value="DUF7913"/>
</dbReference>
<organism evidence="4 5">
    <name type="scientific">Coffea arabica</name>
    <name type="common">Arabian coffee</name>
    <dbReference type="NCBI Taxonomy" id="13443"/>
    <lineage>
        <taxon>Eukaryota</taxon>
        <taxon>Viridiplantae</taxon>
        <taxon>Streptophyta</taxon>
        <taxon>Embryophyta</taxon>
        <taxon>Tracheophyta</taxon>
        <taxon>Spermatophyta</taxon>
        <taxon>Magnoliopsida</taxon>
        <taxon>eudicotyledons</taxon>
        <taxon>Gunneridae</taxon>
        <taxon>Pentapetalae</taxon>
        <taxon>asterids</taxon>
        <taxon>lamiids</taxon>
        <taxon>Gentianales</taxon>
        <taxon>Rubiaceae</taxon>
        <taxon>Ixoroideae</taxon>
        <taxon>Gardenieae complex</taxon>
        <taxon>Bertiereae - Coffeeae clade</taxon>
        <taxon>Coffeeae</taxon>
        <taxon>Coffea</taxon>
    </lineage>
</organism>
<evidence type="ECO:0000313" key="4">
    <source>
        <dbReference type="Proteomes" id="UP001652660"/>
    </source>
</evidence>
<accession>A0ABM4X3D4</accession>
<evidence type="ECO:0000256" key="1">
    <source>
        <dbReference type="SAM" id="MobiDB-lite"/>
    </source>
</evidence>
<reference evidence="5" key="1">
    <citation type="submission" date="2025-08" db="UniProtKB">
        <authorList>
            <consortium name="RefSeq"/>
        </authorList>
    </citation>
    <scope>IDENTIFICATION</scope>
    <source>
        <tissue evidence="5">Leaves</tissue>
    </source>
</reference>
<feature type="region of interest" description="Disordered" evidence="1">
    <location>
        <begin position="464"/>
        <end position="487"/>
    </location>
</feature>
<dbReference type="PANTHER" id="PTHR33913">
    <property type="entry name" value="ALEURONE LAYER MORPHOGENESIS PROTEIN"/>
    <property type="match status" value="1"/>
</dbReference>
<evidence type="ECO:0000259" key="2">
    <source>
        <dbReference type="Pfam" id="PF25500"/>
    </source>
</evidence>
<dbReference type="InterPro" id="IPR057237">
    <property type="entry name" value="DUF7915"/>
</dbReference>
<dbReference type="Proteomes" id="UP001652660">
    <property type="component" value="Chromosome 3c"/>
</dbReference>
<gene>
    <name evidence="5" type="primary">LOC113736602</name>
</gene>
<evidence type="ECO:0000259" key="3">
    <source>
        <dbReference type="Pfam" id="PF25502"/>
    </source>
</evidence>
<feature type="domain" description="DUF7913" evidence="2">
    <location>
        <begin position="4"/>
        <end position="122"/>
    </location>
</feature>
<dbReference type="Pfam" id="PF25502">
    <property type="entry name" value="DUF7915"/>
    <property type="match status" value="1"/>
</dbReference>
<feature type="region of interest" description="Disordered" evidence="1">
    <location>
        <begin position="665"/>
        <end position="691"/>
    </location>
</feature>
<feature type="compositionally biased region" description="Basic and acidic residues" evidence="1">
    <location>
        <begin position="671"/>
        <end position="683"/>
    </location>
</feature>